<proteinExistence type="predicted"/>
<dbReference type="GO" id="GO:0042392">
    <property type="term" value="F:sphingosine-1-phosphate phosphatase activity"/>
    <property type="evidence" value="ECO:0007669"/>
    <property type="project" value="TreeGrafter"/>
</dbReference>
<reference evidence="4" key="1">
    <citation type="submission" date="2020-11" db="EMBL/GenBank/DDBJ databases">
        <title>Chlorella ohadii genome sequencing and assembly.</title>
        <authorList>
            <person name="Murik O."/>
            <person name="Treves H."/>
            <person name="Kedem I."/>
            <person name="Shotland Y."/>
            <person name="Kaplan A."/>
        </authorList>
    </citation>
    <scope>NUCLEOTIDE SEQUENCE</scope>
    <source>
        <strain evidence="4">1</strain>
    </source>
</reference>
<comment type="caution">
    <text evidence="4">The sequence shown here is derived from an EMBL/GenBank/DDBJ whole genome shotgun (WGS) entry which is preliminary data.</text>
</comment>
<feature type="region of interest" description="Disordered" evidence="1">
    <location>
        <begin position="54"/>
        <end position="73"/>
    </location>
</feature>
<dbReference type="EMBL" id="JADXDR010000139">
    <property type="protein sequence ID" value="KAI7837933.1"/>
    <property type="molecule type" value="Genomic_DNA"/>
</dbReference>
<dbReference type="SUPFAM" id="SSF48317">
    <property type="entry name" value="Acid phosphatase/Vanadium-dependent haloperoxidase"/>
    <property type="match status" value="1"/>
</dbReference>
<protein>
    <recommendedName>
        <fullName evidence="3">Phosphatidic acid phosphatase type 2/haloperoxidase domain-containing protein</fullName>
    </recommendedName>
</protein>
<dbReference type="AlphaFoldDB" id="A0AAD5H1R8"/>
<keyword evidence="5" id="KW-1185">Reference proteome</keyword>
<dbReference type="InterPro" id="IPR000326">
    <property type="entry name" value="PAP2/HPO"/>
</dbReference>
<keyword evidence="2" id="KW-0472">Membrane</keyword>
<evidence type="ECO:0000259" key="3">
    <source>
        <dbReference type="Pfam" id="PF01569"/>
    </source>
</evidence>
<keyword evidence="2" id="KW-0812">Transmembrane</keyword>
<name>A0AAD5H1R8_9CHLO</name>
<feature type="domain" description="Phosphatidic acid phosphatase type 2/haloperoxidase" evidence="3">
    <location>
        <begin position="16"/>
        <end position="136"/>
    </location>
</feature>
<evidence type="ECO:0000313" key="4">
    <source>
        <dbReference type="EMBL" id="KAI7837933.1"/>
    </source>
</evidence>
<evidence type="ECO:0000256" key="1">
    <source>
        <dbReference type="SAM" id="MobiDB-lite"/>
    </source>
</evidence>
<dbReference type="PANTHER" id="PTHR14969">
    <property type="entry name" value="SPHINGOSINE-1-PHOSPHATE PHOSPHOHYDROLASE"/>
    <property type="match status" value="1"/>
</dbReference>
<keyword evidence="2" id="KW-1133">Transmembrane helix</keyword>
<organism evidence="4 5">
    <name type="scientific">Chlorella ohadii</name>
    <dbReference type="NCBI Taxonomy" id="2649997"/>
    <lineage>
        <taxon>Eukaryota</taxon>
        <taxon>Viridiplantae</taxon>
        <taxon>Chlorophyta</taxon>
        <taxon>core chlorophytes</taxon>
        <taxon>Trebouxiophyceae</taxon>
        <taxon>Chlorellales</taxon>
        <taxon>Chlorellaceae</taxon>
        <taxon>Chlorella clade</taxon>
        <taxon>Chlorella</taxon>
    </lineage>
</organism>
<gene>
    <name evidence="4" type="ORF">COHA_008239</name>
</gene>
<dbReference type="Gene3D" id="1.20.144.10">
    <property type="entry name" value="Phosphatidic acid phosphatase type 2/haloperoxidase"/>
    <property type="match status" value="1"/>
</dbReference>
<evidence type="ECO:0000256" key="2">
    <source>
        <dbReference type="SAM" id="Phobius"/>
    </source>
</evidence>
<sequence>MKEGWHRARPSDVLHTFAFPSGHTTAATFICGTLLFVLLPAALATLGHDAQQAQAEEQEATQQQQQDQEGQQQQALSQLGAAALRTGSWVLERRLVLWGAAVGVTAAGRVAADAHWCSDVLAGALLGIALTGLTAQLCDSVESGALPLGQLQLGGRQGQETNERR</sequence>
<dbReference type="PANTHER" id="PTHR14969:SF13">
    <property type="entry name" value="AT30094P"/>
    <property type="match status" value="1"/>
</dbReference>
<dbReference type="Proteomes" id="UP001205105">
    <property type="component" value="Unassembled WGS sequence"/>
</dbReference>
<accession>A0AAD5H1R8</accession>
<dbReference type="InterPro" id="IPR036938">
    <property type="entry name" value="PAP2/HPO_sf"/>
</dbReference>
<feature type="transmembrane region" description="Helical" evidence="2">
    <location>
        <begin position="26"/>
        <end position="46"/>
    </location>
</feature>
<evidence type="ECO:0000313" key="5">
    <source>
        <dbReference type="Proteomes" id="UP001205105"/>
    </source>
</evidence>
<dbReference type="Pfam" id="PF01569">
    <property type="entry name" value="PAP2"/>
    <property type="match status" value="1"/>
</dbReference>